<evidence type="ECO:0000313" key="1">
    <source>
        <dbReference type="EMBL" id="KRM16636.1"/>
    </source>
</evidence>
<proteinExistence type="predicted"/>
<dbReference type="Gene3D" id="1.10.132.100">
    <property type="match status" value="1"/>
</dbReference>
<dbReference type="PATRIC" id="fig|1423779.3.peg.754"/>
<dbReference type="RefSeq" id="WP_056983919.1">
    <property type="nucleotide sequence ID" value="NZ_AZGE01000002.1"/>
</dbReference>
<organism evidence="1 2">
    <name type="scientific">Limosilactobacillus oris DSM 4864</name>
    <dbReference type="NCBI Taxonomy" id="1423779"/>
    <lineage>
        <taxon>Bacteria</taxon>
        <taxon>Bacillati</taxon>
        <taxon>Bacillota</taxon>
        <taxon>Bacilli</taxon>
        <taxon>Lactobacillales</taxon>
        <taxon>Lactobacillaceae</taxon>
        <taxon>Limosilactobacillus</taxon>
    </lineage>
</organism>
<dbReference type="InterPro" id="IPR013381">
    <property type="entry name" value="CRISPR-assoc_prot_Cse1"/>
</dbReference>
<name>A0A0R1WQL5_9LACO</name>
<dbReference type="EMBL" id="AZGE01000002">
    <property type="protein sequence ID" value="KRM16636.1"/>
    <property type="molecule type" value="Genomic_DNA"/>
</dbReference>
<gene>
    <name evidence="1" type="ORF">FC49_GL000739</name>
</gene>
<sequence>MSEKSFNLVTEPWIKVIDEDNLEQTVSLEQLFTNAAHYQQLAGEMKSQDLAILRFLLAILTTVYSRYNADGKPYEWLTIDEQSMRPVSFDEDEFEDSGKDDLLQTWNGLYHAQHFTEIVTRYLQKYADRFDLLSSEHPFYQATRAQYDSLVPKNKVVAKGKGTVAVKQMNRTISESNNKPDIFSPNTSPHKNDLSLAALARWLITYQNFTAVTDKTKVVAKEKFSVSPGWLYGLNPVFATGNNLFETLMLNLVLVPQGVDLEIETISQQLAWELPIEEYVKARLTGIVPGNLAELYTIWSRVIHIEWDNGQPLIFSAGLPKLDNHEAFLEPMTIWKFNKKDKEWQPNLRWLNSLGKAMWRNFGQYISVQQAENSQREPGIVTWLHLLQSKKTIADETALRLTTVGLINDGNATSQSPAAEFADEMQINADVLFDPNPEKRLQWPKRIEDTVEMTEKVGALVWYFANHIMELRGVKDDGAFANRVSARFYERLNRPFREWLAGLTNNDERDEKVNLWKRTAKQVAVQTADELLNSATPQDIRGRVKNADGDQHNIFTYYRIFRASVNKVLGIEGGKS</sequence>
<dbReference type="Proteomes" id="UP000050973">
    <property type="component" value="Unassembled WGS sequence"/>
</dbReference>
<comment type="caution">
    <text evidence="1">The sequence shown here is derived from an EMBL/GenBank/DDBJ whole genome shotgun (WGS) entry which is preliminary data.</text>
</comment>
<reference evidence="1 2" key="1">
    <citation type="journal article" date="2015" name="Genome Announc.">
        <title>Expanding the biotechnology potential of lactobacilli through comparative genomics of 213 strains and associated genera.</title>
        <authorList>
            <person name="Sun Z."/>
            <person name="Harris H.M."/>
            <person name="McCann A."/>
            <person name="Guo C."/>
            <person name="Argimon S."/>
            <person name="Zhang W."/>
            <person name="Yang X."/>
            <person name="Jeffery I.B."/>
            <person name="Cooney J.C."/>
            <person name="Kagawa T.F."/>
            <person name="Liu W."/>
            <person name="Song Y."/>
            <person name="Salvetti E."/>
            <person name="Wrobel A."/>
            <person name="Rasinkangas P."/>
            <person name="Parkhill J."/>
            <person name="Rea M.C."/>
            <person name="O'Sullivan O."/>
            <person name="Ritari J."/>
            <person name="Douillard F.P."/>
            <person name="Paul Ross R."/>
            <person name="Yang R."/>
            <person name="Briner A.E."/>
            <person name="Felis G.E."/>
            <person name="de Vos W.M."/>
            <person name="Barrangou R."/>
            <person name="Klaenhammer T.R."/>
            <person name="Caufield P.W."/>
            <person name="Cui Y."/>
            <person name="Zhang H."/>
            <person name="O'Toole P.W."/>
        </authorList>
    </citation>
    <scope>NUCLEOTIDE SEQUENCE [LARGE SCALE GENOMIC DNA]</scope>
    <source>
        <strain evidence="1 2">DSM 4864</strain>
    </source>
</reference>
<accession>A0A0R1WQL5</accession>
<dbReference type="Pfam" id="PF09481">
    <property type="entry name" value="CRISPR_Cse1"/>
    <property type="match status" value="1"/>
</dbReference>
<protein>
    <recommendedName>
        <fullName evidence="3">CRISPR system CASCADE complex protein CasA</fullName>
    </recommendedName>
</protein>
<dbReference type="AlphaFoldDB" id="A0A0R1WQL5"/>
<dbReference type="CDD" id="cd09729">
    <property type="entry name" value="Cse1_I-E"/>
    <property type="match status" value="1"/>
</dbReference>
<evidence type="ECO:0008006" key="3">
    <source>
        <dbReference type="Google" id="ProtNLM"/>
    </source>
</evidence>
<evidence type="ECO:0000313" key="2">
    <source>
        <dbReference type="Proteomes" id="UP000050973"/>
    </source>
</evidence>